<dbReference type="Pfam" id="PF10074">
    <property type="entry name" value="RovC_DNA-bd"/>
    <property type="match status" value="1"/>
</dbReference>
<dbReference type="Proteomes" id="UP000662572">
    <property type="component" value="Unassembled WGS sequence"/>
</dbReference>
<evidence type="ECO:0000313" key="3">
    <source>
        <dbReference type="EMBL" id="GGZ32596.1"/>
    </source>
</evidence>
<dbReference type="InterPro" id="IPR018754">
    <property type="entry name" value="RovC-like_DNA-bd"/>
</dbReference>
<keyword evidence="4" id="KW-1185">Reference proteome</keyword>
<evidence type="ECO:0000259" key="2">
    <source>
        <dbReference type="Pfam" id="PF20109"/>
    </source>
</evidence>
<dbReference type="Pfam" id="PF20109">
    <property type="entry name" value="Trans_reg_dom"/>
    <property type="match status" value="1"/>
</dbReference>
<name>A0A918Q3G7_9CAUL</name>
<feature type="domain" description="T6SS Transcription factor RovC-like DNA binding" evidence="1">
    <location>
        <begin position="146"/>
        <end position="248"/>
    </location>
</feature>
<protein>
    <recommendedName>
        <fullName evidence="5">DUF2285 domain-containing protein</fullName>
    </recommendedName>
</protein>
<feature type="domain" description="Transcriptional regulator-like" evidence="2">
    <location>
        <begin position="7"/>
        <end position="63"/>
    </location>
</feature>
<dbReference type="InterPro" id="IPR045465">
    <property type="entry name" value="Trans_reg_dom"/>
</dbReference>
<evidence type="ECO:0000259" key="1">
    <source>
        <dbReference type="Pfam" id="PF10074"/>
    </source>
</evidence>
<organism evidence="3 4">
    <name type="scientific">Asticcacaulis endophyticus</name>
    <dbReference type="NCBI Taxonomy" id="1395890"/>
    <lineage>
        <taxon>Bacteria</taxon>
        <taxon>Pseudomonadati</taxon>
        <taxon>Pseudomonadota</taxon>
        <taxon>Alphaproteobacteria</taxon>
        <taxon>Caulobacterales</taxon>
        <taxon>Caulobacteraceae</taxon>
        <taxon>Asticcacaulis</taxon>
    </lineage>
</organism>
<evidence type="ECO:0000313" key="4">
    <source>
        <dbReference type="Proteomes" id="UP000662572"/>
    </source>
</evidence>
<comment type="caution">
    <text evidence="3">The sequence shown here is derived from an EMBL/GenBank/DDBJ whole genome shotgun (WGS) entry which is preliminary data.</text>
</comment>
<reference evidence="3" key="1">
    <citation type="journal article" date="2014" name="Int. J. Syst. Evol. Microbiol.">
        <title>Complete genome sequence of Corynebacterium casei LMG S-19264T (=DSM 44701T), isolated from a smear-ripened cheese.</title>
        <authorList>
            <consortium name="US DOE Joint Genome Institute (JGI-PGF)"/>
            <person name="Walter F."/>
            <person name="Albersmeier A."/>
            <person name="Kalinowski J."/>
            <person name="Ruckert C."/>
        </authorList>
    </citation>
    <scope>NUCLEOTIDE SEQUENCE</scope>
    <source>
        <strain evidence="3">KCTC 32296</strain>
    </source>
</reference>
<proteinExistence type="predicted"/>
<evidence type="ECO:0008006" key="5">
    <source>
        <dbReference type="Google" id="ProtNLM"/>
    </source>
</evidence>
<accession>A0A918Q3G7</accession>
<dbReference type="RefSeq" id="WP_229807660.1">
    <property type="nucleotide sequence ID" value="NZ_BMZB01000002.1"/>
</dbReference>
<gene>
    <name evidence="3" type="ORF">GCM10011273_18460</name>
</gene>
<dbReference type="EMBL" id="BMZB01000002">
    <property type="protein sequence ID" value="GGZ32596.1"/>
    <property type="molecule type" value="Genomic_DNA"/>
</dbReference>
<dbReference type="AlphaFoldDB" id="A0A918Q3G7"/>
<reference evidence="3" key="2">
    <citation type="submission" date="2020-09" db="EMBL/GenBank/DDBJ databases">
        <authorList>
            <person name="Sun Q."/>
            <person name="Kim S."/>
        </authorList>
    </citation>
    <scope>NUCLEOTIDE SEQUENCE</scope>
    <source>
        <strain evidence="3">KCTC 32296</strain>
    </source>
</reference>
<sequence length="270" mass="30552">MYIDTTQWRSGRRYDFFDTLPANGLAWECLRRNEDYQKDFAEVQSDVCKDEPARHDIANRWGLLSPPIDPECTAVDVPIYWAPDVDAGTVMLAKIAVPDAGVPLAIAPRDLRQDTSVLYGTVGDGQNAIPLAVLPPADDTQPLSVVIPLTEDVPDRLVGITRLWLILKGLPAPDRRITPDRRRRLQLMLRACDGRKAGATHREIAEAIYGKARIDDELWKTSSLRFSTARLVTEGMRMIHGGYRDLLRVDRSDKRYRPHAVTKSRRRGER</sequence>